<dbReference type="SUPFAM" id="SSF51126">
    <property type="entry name" value="Pectin lyase-like"/>
    <property type="match status" value="1"/>
</dbReference>
<evidence type="ECO:0000313" key="4">
    <source>
        <dbReference type="EMBL" id="MFC5666503.1"/>
    </source>
</evidence>
<feature type="domain" description="Rhamnogalacturonase A/B/Epimerase-like pectate lyase" evidence="3">
    <location>
        <begin position="54"/>
        <end position="276"/>
    </location>
</feature>
<keyword evidence="2" id="KW-0732">Signal</keyword>
<evidence type="ECO:0000313" key="5">
    <source>
        <dbReference type="Proteomes" id="UP001595975"/>
    </source>
</evidence>
<accession>A0ABW0X9Z4</accession>
<keyword evidence="4" id="KW-0378">Hydrolase</keyword>
<dbReference type="InterPro" id="IPR024535">
    <property type="entry name" value="RHGA/B-epi-like_pectate_lyase"/>
</dbReference>
<feature type="region of interest" description="Disordered" evidence="1">
    <location>
        <begin position="397"/>
        <end position="435"/>
    </location>
</feature>
<dbReference type="Proteomes" id="UP001595975">
    <property type="component" value="Unassembled WGS sequence"/>
</dbReference>
<reference evidence="5" key="1">
    <citation type="journal article" date="2019" name="Int. J. Syst. Evol. Microbiol.">
        <title>The Global Catalogue of Microorganisms (GCM) 10K type strain sequencing project: providing services to taxonomists for standard genome sequencing and annotation.</title>
        <authorList>
            <consortium name="The Broad Institute Genomics Platform"/>
            <consortium name="The Broad Institute Genome Sequencing Center for Infectious Disease"/>
            <person name="Wu L."/>
            <person name="Ma J."/>
        </authorList>
    </citation>
    <scope>NUCLEOTIDE SEQUENCE [LARGE SCALE GENOMIC DNA]</scope>
    <source>
        <strain evidence="5">CGMCC 4.1437</strain>
    </source>
</reference>
<dbReference type="EMBL" id="JBHSOF010000041">
    <property type="protein sequence ID" value="MFC5666503.1"/>
    <property type="molecule type" value="Genomic_DNA"/>
</dbReference>
<evidence type="ECO:0000259" key="3">
    <source>
        <dbReference type="Pfam" id="PF12708"/>
    </source>
</evidence>
<feature type="chain" id="PRO_5045692688" evidence="2">
    <location>
        <begin position="34"/>
        <end position="460"/>
    </location>
</feature>
<comment type="caution">
    <text evidence="4">The sequence shown here is derived from an EMBL/GenBank/DDBJ whole genome shotgun (WGS) entry which is preliminary data.</text>
</comment>
<proteinExistence type="predicted"/>
<dbReference type="InterPro" id="IPR006311">
    <property type="entry name" value="TAT_signal"/>
</dbReference>
<dbReference type="Pfam" id="PF12708">
    <property type="entry name" value="Pect-lyase_RHGA_epim"/>
    <property type="match status" value="1"/>
</dbReference>
<protein>
    <submittedName>
        <fullName evidence="4">Glycosyl hydrolase family 28-related protein</fullName>
    </submittedName>
</protein>
<dbReference type="InterPro" id="IPR011050">
    <property type="entry name" value="Pectin_lyase_fold/virulence"/>
</dbReference>
<organism evidence="4 5">
    <name type="scientific">Kitasatospora misakiensis</name>
    <dbReference type="NCBI Taxonomy" id="67330"/>
    <lineage>
        <taxon>Bacteria</taxon>
        <taxon>Bacillati</taxon>
        <taxon>Actinomycetota</taxon>
        <taxon>Actinomycetes</taxon>
        <taxon>Kitasatosporales</taxon>
        <taxon>Streptomycetaceae</taxon>
        <taxon>Kitasatospora</taxon>
    </lineage>
</organism>
<evidence type="ECO:0000256" key="1">
    <source>
        <dbReference type="SAM" id="MobiDB-lite"/>
    </source>
</evidence>
<gene>
    <name evidence="4" type="ORF">ACFP3U_26490</name>
</gene>
<dbReference type="PROSITE" id="PS51318">
    <property type="entry name" value="TAT"/>
    <property type="match status" value="1"/>
</dbReference>
<sequence>MSRTEPARATADTTRRRALLTGAVAGLAGAAVAAGSQPASAASAATAAAGGTDWFDVRAYGAVGDGAHDDTAAVQGALDAAAAAGGGVVYFPAGKYLVVPTAGAPALRVGGNDIRLIGAGSRASMLVKGGNGILLRMSGAGADASGATHRRYCSVENLGFNGNRRTGLVLELYYNDNTVIRDVYITSNDDLCIDAVEFWDSRIHNLVVESSSGPAGSTSQPNVWLRNSSATSGWGYSTDNVNQVHFTGCRFEAFGTGALWITQGTAGTNNPNGIHLTDCKFETSQMMGGPHLRVDASCKHVHARDIYAYAGNFAAGYSTPQNIIAWAAIASTLENVLVANGAVATVNSGIDLYAGPGTVAVLRDVVGLYGTKPTGHHVYYEASSAGDFRVENTYANTGSQAGGAVPTRHAPNPPIRQVSGPVSDSSFTRPPADGTLAVDKDNRRLYVRVNGTWQWTQLNG</sequence>
<evidence type="ECO:0000256" key="2">
    <source>
        <dbReference type="SAM" id="SignalP"/>
    </source>
</evidence>
<dbReference type="Gene3D" id="2.160.20.10">
    <property type="entry name" value="Single-stranded right-handed beta-helix, Pectin lyase-like"/>
    <property type="match status" value="1"/>
</dbReference>
<keyword evidence="5" id="KW-1185">Reference proteome</keyword>
<feature type="signal peptide" evidence="2">
    <location>
        <begin position="1"/>
        <end position="33"/>
    </location>
</feature>
<dbReference type="RefSeq" id="WP_380228184.1">
    <property type="nucleotide sequence ID" value="NZ_JBHSOF010000041.1"/>
</dbReference>
<dbReference type="GO" id="GO:0016787">
    <property type="term" value="F:hydrolase activity"/>
    <property type="evidence" value="ECO:0007669"/>
    <property type="project" value="UniProtKB-KW"/>
</dbReference>
<dbReference type="InterPro" id="IPR012334">
    <property type="entry name" value="Pectin_lyas_fold"/>
</dbReference>
<name>A0ABW0X9Z4_9ACTN</name>